<evidence type="ECO:0000256" key="3">
    <source>
        <dbReference type="ARBA" id="ARBA00022490"/>
    </source>
</evidence>
<keyword evidence="3 10" id="KW-0963">Cytoplasm</keyword>
<keyword evidence="4 10" id="KW-0378">Hydrolase</keyword>
<organism evidence="11 12">
    <name type="scientific">Leeia aquatica</name>
    <dbReference type="NCBI Taxonomy" id="2725557"/>
    <lineage>
        <taxon>Bacteria</taxon>
        <taxon>Pseudomonadati</taxon>
        <taxon>Pseudomonadota</taxon>
        <taxon>Betaproteobacteria</taxon>
        <taxon>Neisseriales</taxon>
        <taxon>Leeiaceae</taxon>
        <taxon>Leeia</taxon>
    </lineage>
</organism>
<dbReference type="EC" id="3.6.1.-" evidence="10"/>
<comment type="subcellular location">
    <subcellularLocation>
        <location evidence="2 10">Cytoplasm</location>
    </subcellularLocation>
</comment>
<gene>
    <name evidence="11" type="ORF">HF682_04705</name>
</gene>
<evidence type="ECO:0000256" key="2">
    <source>
        <dbReference type="ARBA" id="ARBA00004496"/>
    </source>
</evidence>
<proteinExistence type="inferred from homology"/>
<comment type="function">
    <text evidence="7 10">Nucleoside triphosphate pyrophosphatase that hydrolyzes 7-methyl-GTP (m(7)GTP). May have a dual role in cell division arrest and in preventing the incorporation of modified nucleotides into cellular nucleic acids.</text>
</comment>
<dbReference type="PANTHER" id="PTHR43213:SF5">
    <property type="entry name" value="BIFUNCTIONAL DTTP_UTP PYROPHOSPHATASE_METHYLTRANSFERASE PROTEIN-RELATED"/>
    <property type="match status" value="1"/>
</dbReference>
<comment type="caution">
    <text evidence="11">The sequence shown here is derived from an EMBL/GenBank/DDBJ whole genome shotgun (WGS) entry which is preliminary data.</text>
</comment>
<comment type="catalytic activity">
    <reaction evidence="6 10">
        <text>N(7)-methyl-GTP + H2O = N(7)-methyl-GMP + diphosphate + H(+)</text>
        <dbReference type="Rhea" id="RHEA:58744"/>
        <dbReference type="ChEBI" id="CHEBI:15377"/>
        <dbReference type="ChEBI" id="CHEBI:15378"/>
        <dbReference type="ChEBI" id="CHEBI:33019"/>
        <dbReference type="ChEBI" id="CHEBI:58285"/>
        <dbReference type="ChEBI" id="CHEBI:87133"/>
    </reaction>
</comment>
<sequence>MSPTLVLASTSTYRRELLARLQLPFDVARPDVDETPLPGERAEQTALRLAEAKARAVAPRFPGSLIIGSDQVALLDGEQLGKPGHHAAAVAQLQKMRGRRVVFHTALALLDSRSGVAEVVDVPYEVQLRTYSDELIERYLRTEQPYDCAGSAKTEGLGVALIEWMRGDDPSALVGLPLMALTTLLQRAGLPPLGVI</sequence>
<dbReference type="RefSeq" id="WP_168876065.1">
    <property type="nucleotide sequence ID" value="NZ_JABAIM010000001.1"/>
</dbReference>
<feature type="site" description="Important for substrate specificity" evidence="10">
    <location>
        <position position="155"/>
    </location>
</feature>
<dbReference type="AlphaFoldDB" id="A0A847RXI4"/>
<dbReference type="FunFam" id="3.90.950.10:FF:000005">
    <property type="entry name" value="7-methyl-GTP pyrophosphatase"/>
    <property type="match status" value="1"/>
</dbReference>
<dbReference type="InterPro" id="IPR029001">
    <property type="entry name" value="ITPase-like_fam"/>
</dbReference>
<evidence type="ECO:0000313" key="11">
    <source>
        <dbReference type="EMBL" id="NLR74451.1"/>
    </source>
</evidence>
<dbReference type="PIRSF" id="PIRSF006305">
    <property type="entry name" value="Maf"/>
    <property type="match status" value="1"/>
</dbReference>
<comment type="similarity">
    <text evidence="8 10">Belongs to the Maf family. YceF subfamily.</text>
</comment>
<feature type="site" description="Important for substrate specificity" evidence="10">
    <location>
        <position position="13"/>
    </location>
</feature>
<feature type="active site" description="Proton acceptor" evidence="10">
    <location>
        <position position="70"/>
    </location>
</feature>
<dbReference type="PANTHER" id="PTHR43213">
    <property type="entry name" value="BIFUNCTIONAL DTTP/UTP PYROPHOSPHATASE/METHYLTRANSFERASE PROTEIN-RELATED"/>
    <property type="match status" value="1"/>
</dbReference>
<name>A0A847RXI4_9NEIS</name>
<evidence type="ECO:0000256" key="6">
    <source>
        <dbReference type="ARBA" id="ARBA00050213"/>
    </source>
</evidence>
<dbReference type="SUPFAM" id="SSF52972">
    <property type="entry name" value="ITPase-like"/>
    <property type="match status" value="1"/>
</dbReference>
<dbReference type="InterPro" id="IPR003697">
    <property type="entry name" value="Maf-like"/>
</dbReference>
<dbReference type="GO" id="GO:0047429">
    <property type="term" value="F:nucleoside triphosphate diphosphatase activity"/>
    <property type="evidence" value="ECO:0007669"/>
    <property type="project" value="InterPro"/>
</dbReference>
<evidence type="ECO:0000256" key="8">
    <source>
        <dbReference type="ARBA" id="ARBA00060749"/>
    </source>
</evidence>
<dbReference type="GO" id="GO:0009117">
    <property type="term" value="P:nucleotide metabolic process"/>
    <property type="evidence" value="ECO:0007669"/>
    <property type="project" value="UniProtKB-KW"/>
</dbReference>
<accession>A0A847RXI4</accession>
<dbReference type="Gene3D" id="3.90.950.10">
    <property type="match status" value="1"/>
</dbReference>
<feature type="site" description="Important for substrate specificity" evidence="10">
    <location>
        <position position="71"/>
    </location>
</feature>
<evidence type="ECO:0000256" key="1">
    <source>
        <dbReference type="ARBA" id="ARBA00001968"/>
    </source>
</evidence>
<dbReference type="HAMAP" id="MF_00528">
    <property type="entry name" value="Maf"/>
    <property type="match status" value="1"/>
</dbReference>
<comment type="caution">
    <text evidence="10">Lacks conserved residue(s) required for the propagation of feature annotation.</text>
</comment>
<dbReference type="GO" id="GO:0005737">
    <property type="term" value="C:cytoplasm"/>
    <property type="evidence" value="ECO:0007669"/>
    <property type="project" value="UniProtKB-SubCell"/>
</dbReference>
<evidence type="ECO:0000256" key="4">
    <source>
        <dbReference type="ARBA" id="ARBA00022801"/>
    </source>
</evidence>
<comment type="cofactor">
    <cofactor evidence="1 10">
        <name>a divalent metal cation</name>
        <dbReference type="ChEBI" id="CHEBI:60240"/>
    </cofactor>
</comment>
<evidence type="ECO:0000256" key="9">
    <source>
        <dbReference type="ARBA" id="ARBA00068163"/>
    </source>
</evidence>
<dbReference type="Proteomes" id="UP000587991">
    <property type="component" value="Unassembled WGS sequence"/>
</dbReference>
<protein>
    <recommendedName>
        <fullName evidence="9 10">7-methyl-GTP pyrophosphatase</fullName>
        <shortName evidence="10">m(7)GTP pyrophosphatase</shortName>
        <ecNumber evidence="10">3.6.1.-</ecNumber>
    </recommendedName>
</protein>
<keyword evidence="12" id="KW-1185">Reference proteome</keyword>
<reference evidence="11 12" key="1">
    <citation type="submission" date="2020-04" db="EMBL/GenBank/DDBJ databases">
        <title>Draft genome of Leeia sp. IMCC25680.</title>
        <authorList>
            <person name="Song J."/>
            <person name="Cho J.-C."/>
        </authorList>
    </citation>
    <scope>NUCLEOTIDE SEQUENCE [LARGE SCALE GENOMIC DNA]</scope>
    <source>
        <strain evidence="11 12">IMCC25680</strain>
    </source>
</reference>
<keyword evidence="5 10" id="KW-0546">Nucleotide metabolism</keyword>
<evidence type="ECO:0000256" key="7">
    <source>
        <dbReference type="ARBA" id="ARBA00053369"/>
    </source>
</evidence>
<dbReference type="NCBIfam" id="TIGR00172">
    <property type="entry name" value="maf"/>
    <property type="match status" value="1"/>
</dbReference>
<dbReference type="Pfam" id="PF02545">
    <property type="entry name" value="Maf"/>
    <property type="match status" value="1"/>
</dbReference>
<evidence type="ECO:0000256" key="10">
    <source>
        <dbReference type="HAMAP-Rule" id="MF_00528"/>
    </source>
</evidence>
<dbReference type="EMBL" id="JABAIM010000001">
    <property type="protein sequence ID" value="NLR74451.1"/>
    <property type="molecule type" value="Genomic_DNA"/>
</dbReference>
<evidence type="ECO:0000256" key="5">
    <source>
        <dbReference type="ARBA" id="ARBA00023080"/>
    </source>
</evidence>
<evidence type="ECO:0000313" key="12">
    <source>
        <dbReference type="Proteomes" id="UP000587991"/>
    </source>
</evidence>
<dbReference type="CDD" id="cd00555">
    <property type="entry name" value="Maf"/>
    <property type="match status" value="1"/>
</dbReference>